<organism evidence="1 2">
    <name type="scientific">Escherichia coli</name>
    <dbReference type="NCBI Taxonomy" id="562"/>
    <lineage>
        <taxon>Bacteria</taxon>
        <taxon>Pseudomonadati</taxon>
        <taxon>Pseudomonadota</taxon>
        <taxon>Gammaproteobacteria</taxon>
        <taxon>Enterobacterales</taxon>
        <taxon>Enterobacteriaceae</taxon>
        <taxon>Escherichia</taxon>
    </lineage>
</organism>
<evidence type="ECO:0000313" key="2">
    <source>
        <dbReference type="Proteomes" id="UP000471360"/>
    </source>
</evidence>
<comment type="caution">
    <text evidence="1">The sequence shown here is derived from an EMBL/GenBank/DDBJ whole genome shotgun (WGS) entry which is preliminary data.</text>
</comment>
<evidence type="ECO:0000313" key="1">
    <source>
        <dbReference type="EMBL" id="NEN74498.1"/>
    </source>
</evidence>
<dbReference type="Proteomes" id="UP000471360">
    <property type="component" value="Unassembled WGS sequence"/>
</dbReference>
<dbReference type="EMBL" id="JAAGYP010000868">
    <property type="protein sequence ID" value="NEN74498.1"/>
    <property type="molecule type" value="Genomic_DNA"/>
</dbReference>
<protein>
    <submittedName>
        <fullName evidence="1">Uncharacterized protein</fullName>
    </submittedName>
</protein>
<dbReference type="AlphaFoldDB" id="A0A8T6QJC2"/>
<name>A0A8T6QJC2_ECOLX</name>
<proteinExistence type="predicted"/>
<reference evidence="1 2" key="1">
    <citation type="submission" date="2020-02" db="EMBL/GenBank/DDBJ databases">
        <authorList>
            <person name="Subbiah M."/>
            <person name="Call D."/>
        </authorList>
    </citation>
    <scope>NUCLEOTIDE SEQUENCE [LARGE SCALE GENOMIC DNA]</scope>
    <source>
        <strain evidence="1 2">8375wB1</strain>
    </source>
</reference>
<sequence>MNMIANAQQFRPLNSAEILLVAGGDEEQEIVVTGTRMTQQQRDAYDSWRMLVAFDVYA</sequence>
<accession>A0A8T6QJC2</accession>
<feature type="non-terminal residue" evidence="1">
    <location>
        <position position="58"/>
    </location>
</feature>
<gene>
    <name evidence="1" type="ORF">G3W53_31830</name>
</gene>